<dbReference type="PROSITE" id="PS51352">
    <property type="entry name" value="THIOREDOXIN_2"/>
    <property type="match status" value="1"/>
</dbReference>
<dbReference type="InterPro" id="IPR050553">
    <property type="entry name" value="Thioredoxin_ResA/DsbE_sf"/>
</dbReference>
<protein>
    <submittedName>
        <fullName evidence="4">Redoxin domain-containing protein</fullName>
    </submittedName>
</protein>
<dbReference type="GO" id="GO:0016491">
    <property type="term" value="F:oxidoreductase activity"/>
    <property type="evidence" value="ECO:0007669"/>
    <property type="project" value="InterPro"/>
</dbReference>
<dbReference type="RefSeq" id="WP_230214981.1">
    <property type="nucleotide sequence ID" value="NZ_JAJKFT010000002.1"/>
</dbReference>
<dbReference type="CDD" id="cd02966">
    <property type="entry name" value="TlpA_like_family"/>
    <property type="match status" value="1"/>
</dbReference>
<dbReference type="Gene3D" id="3.40.30.10">
    <property type="entry name" value="Glutaredoxin"/>
    <property type="match status" value="1"/>
</dbReference>
<reference evidence="4" key="1">
    <citation type="submission" date="2021-11" db="EMBL/GenBank/DDBJ databases">
        <title>Genome sequence.</title>
        <authorList>
            <person name="Sun Q."/>
        </authorList>
    </citation>
    <scope>NUCLEOTIDE SEQUENCE</scope>
    <source>
        <strain evidence="4">JC732</strain>
    </source>
</reference>
<dbReference type="SUPFAM" id="SSF52833">
    <property type="entry name" value="Thioredoxin-like"/>
    <property type="match status" value="1"/>
</dbReference>
<dbReference type="GO" id="GO:0016209">
    <property type="term" value="F:antioxidant activity"/>
    <property type="evidence" value="ECO:0007669"/>
    <property type="project" value="InterPro"/>
</dbReference>
<evidence type="ECO:0000256" key="1">
    <source>
        <dbReference type="SAM" id="MobiDB-lite"/>
    </source>
</evidence>
<sequence>MSSLRWILVLVAVTVAGPTLAASDDGTLTSSHLHLKNQDFFHGELVDGDQPNSLRWRSPLSDQPLDFPVARINALYCRGGQPSQQQASHCLELVDGDIFYGDVLDLTPEKITLKTTLFDEVSVPLDRVLRLMRCQEGRAMIYSGPSGLVNWKVSPESDPWQVDGGQLAVEGVADIEQTFPLPPRFCLEVSLVAAKNASLLLAVGDLFSVETFGDDLTLVRETAEAADIASLQKVRQGDSRLAFHIFVDIPQGKVAVCNVAGKLLGSVQVPSSGEVGEAPLIVKNFAGRLRCEQLVIRIWNGILPNDSPRDGVLVHLQKGDAHSANELHFNAETQQLELTSSDDATRAFPWNDVAVITFPAAAKVATSSLRLNLRNGDRVSGDVRAVRDRALQLQVDKIGAPLSVPIDQIDSLVGLSEDPMPGLDTAVPLLDAEGVRSHGELVDTPAGGDPNRLYWRPRGSSNVAELYPDLSARIRFRTATLGDLQATRGIRPVAGGLTATDQFRRAFGFYPSNSRNVSSETSGEALTLQTGDSFVCRLKSIDETHVTFASDLVDVQRIRRSLIQSWHTSAATKLNELHDDKRDRLLTLPRRQRDDPPTHMIESVNGDFLRGRLINMNEESITLEVRLEERKIDRNLVRRIVWLVEEKLDDQSTEGETPEGSSQSPLVQAVYQDGFRLTFMPEGVAEGVIQGRCVSLGACHVKLSDVNQLLLGNRIGQAAAELADVWKLKDAQDPLFAQESESPSGGGSSLVGAPAPDFTLDLLDGEEKFTLSQQLGRVVVLDFWATWCGPCIQAMPQIDGVVQEFDEADVILIGVNMQEDRQAIRALLERIKVSPTVVLDIDGATAEKYQVTAIPQTVVIDREGKVANLFVGGGPQLAAQLRDAIKKGLGSPEETPASEAKPDPAPQSSAPQ</sequence>
<evidence type="ECO:0000259" key="3">
    <source>
        <dbReference type="PROSITE" id="PS51352"/>
    </source>
</evidence>
<organism evidence="4 5">
    <name type="scientific">Blastopirellula sediminis</name>
    <dbReference type="NCBI Taxonomy" id="2894196"/>
    <lineage>
        <taxon>Bacteria</taxon>
        <taxon>Pseudomonadati</taxon>
        <taxon>Planctomycetota</taxon>
        <taxon>Planctomycetia</taxon>
        <taxon>Pirellulales</taxon>
        <taxon>Pirellulaceae</taxon>
        <taxon>Blastopirellula</taxon>
    </lineage>
</organism>
<dbReference type="PANTHER" id="PTHR42852:SF17">
    <property type="entry name" value="THIOREDOXIN-LIKE PROTEIN HI_1115"/>
    <property type="match status" value="1"/>
</dbReference>
<feature type="signal peptide" evidence="2">
    <location>
        <begin position="1"/>
        <end position="21"/>
    </location>
</feature>
<keyword evidence="5" id="KW-1185">Reference proteome</keyword>
<evidence type="ECO:0000313" key="5">
    <source>
        <dbReference type="Proteomes" id="UP001139103"/>
    </source>
</evidence>
<evidence type="ECO:0000256" key="2">
    <source>
        <dbReference type="SAM" id="SignalP"/>
    </source>
</evidence>
<feature type="domain" description="Thioredoxin" evidence="3">
    <location>
        <begin position="749"/>
        <end position="890"/>
    </location>
</feature>
<evidence type="ECO:0000313" key="4">
    <source>
        <dbReference type="EMBL" id="MCC9627137.1"/>
    </source>
</evidence>
<dbReference type="AlphaFoldDB" id="A0A9X1MIX2"/>
<keyword evidence="2" id="KW-0732">Signal</keyword>
<dbReference type="EMBL" id="JAJKFT010000002">
    <property type="protein sequence ID" value="MCC9627137.1"/>
    <property type="molecule type" value="Genomic_DNA"/>
</dbReference>
<name>A0A9X1MIX2_9BACT</name>
<dbReference type="InterPro" id="IPR000866">
    <property type="entry name" value="AhpC/TSA"/>
</dbReference>
<dbReference type="Proteomes" id="UP001139103">
    <property type="component" value="Unassembled WGS sequence"/>
</dbReference>
<accession>A0A9X1MIX2</accession>
<comment type="caution">
    <text evidence="4">The sequence shown here is derived from an EMBL/GenBank/DDBJ whole genome shotgun (WGS) entry which is preliminary data.</text>
</comment>
<dbReference type="InterPro" id="IPR036249">
    <property type="entry name" value="Thioredoxin-like_sf"/>
</dbReference>
<feature type="chain" id="PRO_5040817601" evidence="2">
    <location>
        <begin position="22"/>
        <end position="912"/>
    </location>
</feature>
<proteinExistence type="predicted"/>
<dbReference type="InterPro" id="IPR013766">
    <property type="entry name" value="Thioredoxin_domain"/>
</dbReference>
<dbReference type="PANTHER" id="PTHR42852">
    <property type="entry name" value="THIOL:DISULFIDE INTERCHANGE PROTEIN DSBE"/>
    <property type="match status" value="1"/>
</dbReference>
<gene>
    <name evidence="4" type="ORF">LOC68_01840</name>
</gene>
<dbReference type="Pfam" id="PF00578">
    <property type="entry name" value="AhpC-TSA"/>
    <property type="match status" value="1"/>
</dbReference>
<feature type="region of interest" description="Disordered" evidence="1">
    <location>
        <begin position="885"/>
        <end position="912"/>
    </location>
</feature>